<accession>A0AAU9DIE6</accession>
<keyword evidence="2" id="KW-0732">Signal</keyword>
<dbReference type="Proteomes" id="UP001348817">
    <property type="component" value="Plasmid pFA4"/>
</dbReference>
<evidence type="ECO:0008006" key="5">
    <source>
        <dbReference type="Google" id="ProtNLM"/>
    </source>
</evidence>
<feature type="chain" id="PRO_5043874310" description="DUF2961 domain-containing protein" evidence="2">
    <location>
        <begin position="41"/>
        <end position="404"/>
    </location>
</feature>
<sequence>MKNNFLKLISRQFCLNLFRIKMRNLLFSLLVLLASAPAFAQKFNSLETNLHNLYRVSDAKSRSITPENRTGDKGKGAMTPAKEGTAAHAARDLGDGWKTNPYINIQPGQTEVLAEIEGPGAIKHIWMTPTGQRRFSIIRIYWDDEKEPSVEAPVGDFFANGWGRFAQVSSAPVTVNPGSAYNCYWVMPFRRKCKITMTNIDTRAMRLYYQVDYELTEVPEDAAYFHAQFRRVNPLPYKEVYTILDGIKGKGHYVGTYMCWGVNNNGWWGEGEVKFYLDGDKKYPTICGTGTEDYFCGSYNFEVKDDDKPHGYREFTTPYAGMPQVIRPDGLYNANMRFGLYRWHIIDPVRFEKDLKVTVQALGWRSGGRYLPLQDDISSVAFWYQLEPHKKFPKLPSKDYLEVR</sequence>
<dbReference type="InterPro" id="IPR021345">
    <property type="entry name" value="DUF2961"/>
</dbReference>
<feature type="signal peptide" evidence="2">
    <location>
        <begin position="1"/>
        <end position="40"/>
    </location>
</feature>
<reference evidence="3 4" key="1">
    <citation type="submission" date="2021-12" db="EMBL/GenBank/DDBJ databases">
        <title>Genome sequencing of bacteria with rrn-lacking chromosome and rrn-plasmid.</title>
        <authorList>
            <person name="Anda M."/>
            <person name="Iwasaki W."/>
        </authorList>
    </citation>
    <scope>NUCLEOTIDE SEQUENCE [LARGE SCALE GENOMIC DNA]</scope>
    <source>
        <strain evidence="3 4">DSM 100852</strain>
        <plasmid evidence="3 4">pFA4</plasmid>
    </source>
</reference>
<evidence type="ECO:0000313" key="4">
    <source>
        <dbReference type="Proteomes" id="UP001348817"/>
    </source>
</evidence>
<dbReference type="AlphaFoldDB" id="A0AAU9DIE6"/>
<dbReference type="Pfam" id="PF11175">
    <property type="entry name" value="DUF2961"/>
    <property type="match status" value="1"/>
</dbReference>
<keyword evidence="4" id="KW-1185">Reference proteome</keyword>
<name>A0AAU9DIE6_9BACT</name>
<gene>
    <name evidence="3" type="ORF">FUAX_47770</name>
</gene>
<proteinExistence type="predicted"/>
<dbReference type="Gene3D" id="2.60.120.1390">
    <property type="match status" value="1"/>
</dbReference>
<evidence type="ECO:0000256" key="1">
    <source>
        <dbReference type="SAM" id="MobiDB-lite"/>
    </source>
</evidence>
<evidence type="ECO:0000313" key="3">
    <source>
        <dbReference type="EMBL" id="BDD12345.1"/>
    </source>
</evidence>
<organism evidence="3 4">
    <name type="scientific">Fulvitalea axinellae</name>
    <dbReference type="NCBI Taxonomy" id="1182444"/>
    <lineage>
        <taxon>Bacteria</taxon>
        <taxon>Pseudomonadati</taxon>
        <taxon>Bacteroidota</taxon>
        <taxon>Cytophagia</taxon>
        <taxon>Cytophagales</taxon>
        <taxon>Persicobacteraceae</taxon>
        <taxon>Fulvitalea</taxon>
    </lineage>
</organism>
<keyword evidence="3" id="KW-0614">Plasmid</keyword>
<dbReference type="KEGG" id="fax:FUAX_47770"/>
<protein>
    <recommendedName>
        <fullName evidence="5">DUF2961 domain-containing protein</fullName>
    </recommendedName>
</protein>
<evidence type="ECO:0000256" key="2">
    <source>
        <dbReference type="SAM" id="SignalP"/>
    </source>
</evidence>
<feature type="region of interest" description="Disordered" evidence="1">
    <location>
        <begin position="61"/>
        <end position="85"/>
    </location>
</feature>
<geneLocation type="plasmid" evidence="3 4">
    <name>pFA4</name>
</geneLocation>
<dbReference type="EMBL" id="AP025318">
    <property type="protein sequence ID" value="BDD12345.1"/>
    <property type="molecule type" value="Genomic_DNA"/>
</dbReference>